<keyword evidence="3" id="KW-1185">Reference proteome</keyword>
<protein>
    <submittedName>
        <fullName evidence="2">Uncharacterized protein</fullName>
    </submittedName>
</protein>
<comment type="caution">
    <text evidence="2">The sequence shown here is derived from an EMBL/GenBank/DDBJ whole genome shotgun (WGS) entry which is preliminary data.</text>
</comment>
<accession>A0A8T0SWA7</accession>
<name>A0A8T0SWA7_PANVG</name>
<dbReference type="Proteomes" id="UP000823388">
    <property type="component" value="Chromosome 5K"/>
</dbReference>
<gene>
    <name evidence="2" type="ORF">PVAP13_5KG515407</name>
</gene>
<feature type="compositionally biased region" description="Basic and acidic residues" evidence="1">
    <location>
        <begin position="45"/>
        <end position="73"/>
    </location>
</feature>
<sequence length="131" mass="14304">MEPMEGRRKASCGGGHGAAAARRLLRRRHASAERPPCMTSGAARSRPEGARARARRSKEQTDPGRRHQPDLRRPNALHVDPLEASPWRVPDKGYGGPAPPAGCQGLRPLALPIPSQFFAAMCLYFILSFDI</sequence>
<feature type="region of interest" description="Disordered" evidence="1">
    <location>
        <begin position="1"/>
        <end position="96"/>
    </location>
</feature>
<evidence type="ECO:0000256" key="1">
    <source>
        <dbReference type="SAM" id="MobiDB-lite"/>
    </source>
</evidence>
<evidence type="ECO:0000313" key="3">
    <source>
        <dbReference type="Proteomes" id="UP000823388"/>
    </source>
</evidence>
<evidence type="ECO:0000313" key="2">
    <source>
        <dbReference type="EMBL" id="KAG2600369.1"/>
    </source>
</evidence>
<proteinExistence type="predicted"/>
<reference evidence="2" key="1">
    <citation type="submission" date="2020-05" db="EMBL/GenBank/DDBJ databases">
        <title>WGS assembly of Panicum virgatum.</title>
        <authorList>
            <person name="Lovell J.T."/>
            <person name="Jenkins J."/>
            <person name="Shu S."/>
            <person name="Juenger T.E."/>
            <person name="Schmutz J."/>
        </authorList>
    </citation>
    <scope>NUCLEOTIDE SEQUENCE</scope>
    <source>
        <strain evidence="2">AP13</strain>
    </source>
</reference>
<dbReference type="AlphaFoldDB" id="A0A8T0SWA7"/>
<dbReference type="EMBL" id="CM029045">
    <property type="protein sequence ID" value="KAG2600369.1"/>
    <property type="molecule type" value="Genomic_DNA"/>
</dbReference>
<organism evidence="2 3">
    <name type="scientific">Panicum virgatum</name>
    <name type="common">Blackwell switchgrass</name>
    <dbReference type="NCBI Taxonomy" id="38727"/>
    <lineage>
        <taxon>Eukaryota</taxon>
        <taxon>Viridiplantae</taxon>
        <taxon>Streptophyta</taxon>
        <taxon>Embryophyta</taxon>
        <taxon>Tracheophyta</taxon>
        <taxon>Spermatophyta</taxon>
        <taxon>Magnoliopsida</taxon>
        <taxon>Liliopsida</taxon>
        <taxon>Poales</taxon>
        <taxon>Poaceae</taxon>
        <taxon>PACMAD clade</taxon>
        <taxon>Panicoideae</taxon>
        <taxon>Panicodae</taxon>
        <taxon>Paniceae</taxon>
        <taxon>Panicinae</taxon>
        <taxon>Panicum</taxon>
        <taxon>Panicum sect. Hiantes</taxon>
    </lineage>
</organism>